<accession>A0ABP7MD84</accession>
<proteinExistence type="predicted"/>
<keyword evidence="1" id="KW-1133">Transmembrane helix</keyword>
<gene>
    <name evidence="2" type="ORF">GCM10022229_10210</name>
</gene>
<comment type="caution">
    <text evidence="2">The sequence shown here is derived from an EMBL/GenBank/DDBJ whole genome shotgun (WGS) entry which is preliminary data.</text>
</comment>
<protein>
    <recommendedName>
        <fullName evidence="4">DUF2946 domain-containing protein</fullName>
    </recommendedName>
</protein>
<dbReference type="Pfam" id="PF11162">
    <property type="entry name" value="DUF2946"/>
    <property type="match status" value="1"/>
</dbReference>
<keyword evidence="1" id="KW-0812">Transmembrane</keyword>
<dbReference type="InterPro" id="IPR021333">
    <property type="entry name" value="DUF2946"/>
</dbReference>
<sequence length="134" mass="14349">MRMTRGSRSFRHMAWFAVLAMLLIAAVPTVSRVLAATMPTVGPALQQMCTAAGLRVVEVLPIGDEGTAPVQPMTTMGDVCGYCLLSTPVPVVVLLVFALLLRAPPPPTPRAYSLFLRWPRNLRGLGSQAPPLAL</sequence>
<evidence type="ECO:0000313" key="2">
    <source>
        <dbReference type="EMBL" id="GAA3918564.1"/>
    </source>
</evidence>
<name>A0ABP7MD84_9GAMM</name>
<keyword evidence="1" id="KW-0472">Membrane</keyword>
<dbReference type="EMBL" id="BAAAZU010000004">
    <property type="protein sequence ID" value="GAA3918564.1"/>
    <property type="molecule type" value="Genomic_DNA"/>
</dbReference>
<keyword evidence="3" id="KW-1185">Reference proteome</keyword>
<dbReference type="Proteomes" id="UP001501727">
    <property type="component" value="Unassembled WGS sequence"/>
</dbReference>
<evidence type="ECO:0008006" key="4">
    <source>
        <dbReference type="Google" id="ProtNLM"/>
    </source>
</evidence>
<evidence type="ECO:0000313" key="3">
    <source>
        <dbReference type="Proteomes" id="UP001501727"/>
    </source>
</evidence>
<evidence type="ECO:0000256" key="1">
    <source>
        <dbReference type="SAM" id="Phobius"/>
    </source>
</evidence>
<reference evidence="3" key="1">
    <citation type="journal article" date="2019" name="Int. J. Syst. Evol. Microbiol.">
        <title>The Global Catalogue of Microorganisms (GCM) 10K type strain sequencing project: providing services to taxonomists for standard genome sequencing and annotation.</title>
        <authorList>
            <consortium name="The Broad Institute Genomics Platform"/>
            <consortium name="The Broad Institute Genome Sequencing Center for Infectious Disease"/>
            <person name="Wu L."/>
            <person name="Ma J."/>
        </authorList>
    </citation>
    <scope>NUCLEOTIDE SEQUENCE [LARGE SCALE GENOMIC DNA]</scope>
    <source>
        <strain evidence="3">JCM 16916</strain>
    </source>
</reference>
<organism evidence="2 3">
    <name type="scientific">Luteimonas lutimaris</name>
    <dbReference type="NCBI Taxonomy" id="698645"/>
    <lineage>
        <taxon>Bacteria</taxon>
        <taxon>Pseudomonadati</taxon>
        <taxon>Pseudomonadota</taxon>
        <taxon>Gammaproteobacteria</taxon>
        <taxon>Lysobacterales</taxon>
        <taxon>Lysobacteraceae</taxon>
        <taxon>Luteimonas</taxon>
    </lineage>
</organism>
<feature type="transmembrane region" description="Helical" evidence="1">
    <location>
        <begin position="79"/>
        <end position="101"/>
    </location>
</feature>